<keyword evidence="1" id="KW-0732">Signal</keyword>
<reference evidence="2" key="2">
    <citation type="submission" date="2015-02" db="UniProtKB">
        <authorList>
            <consortium name="EnsemblMetazoa"/>
        </authorList>
    </citation>
    <scope>IDENTIFICATION</scope>
</reference>
<evidence type="ECO:0000313" key="2">
    <source>
        <dbReference type="EnsemblMetazoa" id="SMAR006880-PA"/>
    </source>
</evidence>
<dbReference type="HOGENOM" id="CLU_961658_0_0_1"/>
<dbReference type="EMBL" id="JH431731">
    <property type="status" value="NOT_ANNOTATED_CDS"/>
    <property type="molecule type" value="Genomic_DNA"/>
</dbReference>
<dbReference type="Proteomes" id="UP000014500">
    <property type="component" value="Unassembled WGS sequence"/>
</dbReference>
<keyword evidence="3" id="KW-1185">Reference proteome</keyword>
<reference evidence="3" key="1">
    <citation type="submission" date="2011-05" db="EMBL/GenBank/DDBJ databases">
        <authorList>
            <person name="Richards S.R."/>
            <person name="Qu J."/>
            <person name="Jiang H."/>
            <person name="Jhangiani S.N."/>
            <person name="Agravi P."/>
            <person name="Goodspeed R."/>
            <person name="Gross S."/>
            <person name="Mandapat C."/>
            <person name="Jackson L."/>
            <person name="Mathew T."/>
            <person name="Pu L."/>
            <person name="Thornton R."/>
            <person name="Saada N."/>
            <person name="Wilczek-Boney K.B."/>
            <person name="Lee S."/>
            <person name="Kovar C."/>
            <person name="Wu Y."/>
            <person name="Scherer S.E."/>
            <person name="Worley K.C."/>
            <person name="Muzny D.M."/>
            <person name="Gibbs R."/>
        </authorList>
    </citation>
    <scope>NUCLEOTIDE SEQUENCE</scope>
    <source>
        <strain evidence="3">Brora</strain>
    </source>
</reference>
<protein>
    <submittedName>
        <fullName evidence="2">Uncharacterized protein</fullName>
    </submittedName>
</protein>
<proteinExistence type="predicted"/>
<organism evidence="2 3">
    <name type="scientific">Strigamia maritima</name>
    <name type="common">European centipede</name>
    <name type="synonym">Geophilus maritimus</name>
    <dbReference type="NCBI Taxonomy" id="126957"/>
    <lineage>
        <taxon>Eukaryota</taxon>
        <taxon>Metazoa</taxon>
        <taxon>Ecdysozoa</taxon>
        <taxon>Arthropoda</taxon>
        <taxon>Myriapoda</taxon>
        <taxon>Chilopoda</taxon>
        <taxon>Pleurostigmophora</taxon>
        <taxon>Geophilomorpha</taxon>
        <taxon>Linotaeniidae</taxon>
        <taxon>Strigamia</taxon>
    </lineage>
</organism>
<evidence type="ECO:0000256" key="1">
    <source>
        <dbReference type="SAM" id="SignalP"/>
    </source>
</evidence>
<feature type="chain" id="PRO_5004579791" evidence="1">
    <location>
        <begin position="17"/>
        <end position="290"/>
    </location>
</feature>
<accession>T1J041</accession>
<name>T1J041_STRMM</name>
<dbReference type="EnsemblMetazoa" id="SMAR006880-RA">
    <property type="protein sequence ID" value="SMAR006880-PA"/>
    <property type="gene ID" value="SMAR006880"/>
</dbReference>
<evidence type="ECO:0000313" key="3">
    <source>
        <dbReference type="Proteomes" id="UP000014500"/>
    </source>
</evidence>
<sequence length="290" mass="32417">MLRILIILLVSVSIYARLEPEKRRVPMMNVGPKYIAEGMVGQAAGKHHRRSQDPLVDALLLKRIENTFNDIDHVLDPARSAREEASTVSSIFSSILSTFKMLRILVIFLISVSVCARPEPQERRDPMVNIAGDVMKSMAGSAAKNIAEGMVDQAANIFDIAQSAGKNLQQMWQSSSKVLQSELDGPNEDQNQHGYKFRRSQNTLVDALLRKRIENTFKDIDNVLEPARIARDDGSSPMSVISSVLVTVIKLLEGKLILSHNFLIFGFALDLLLESITIQMVINKRKHLSR</sequence>
<feature type="signal peptide" evidence="1">
    <location>
        <begin position="1"/>
        <end position="16"/>
    </location>
</feature>
<dbReference type="AlphaFoldDB" id="T1J041"/>